<gene>
    <name evidence="13" type="ORF">URODEC1_LOCUS7897</name>
</gene>
<dbReference type="EMBL" id="OZ075121">
    <property type="protein sequence ID" value="CAL4898751.1"/>
    <property type="molecule type" value="Genomic_DNA"/>
</dbReference>
<dbReference type="InterPro" id="IPR046829">
    <property type="entry name" value="Calmod_bind_C"/>
</dbReference>
<evidence type="ECO:0000256" key="6">
    <source>
        <dbReference type="ARBA" id="ARBA00023163"/>
    </source>
</evidence>
<accession>A0ABC8W091</accession>
<sequence length="662" mass="72483">MMAPKRREPAAAGDGAAPPWKRARAAAAAAPGSGSGDGAEPTDSPPSSPGKRLRAAARTVLVVLFLIRGKDSGADSFSRIGRVLRAIWSKLERLEERIQALTDKVDKITRSSPTHQNHQRFIQERNQEGTSAGPQGLATAEGVEENSRVRLRFLNDVKSPIYQDNEIKSKTKESIKIGIFDGEKMIKSGLLSKVKIEILALEGDFPYYASDSWTAKEFDQHRANCRDGNGNVLVGEGKTVQLINGECDLGSIKFREGSSRSHKGMFIIGARVRDGERTGVRIQEAIMKPVVVQVSRNKENEKSYPPKPDHEVHRLEAIAKNGKYRKRLEKKSIITVQDFIRALNKDPDNLASILQIEKKRKAWEKMTRHASECHLEGMHKLKSYCCMEGNVVLFFDCLHYLVGATFDGCYTVSEKFSPAQQALVDELKKSAYNQIDALPENHVMSNNIPVVIHMDTICGSCASPSIMSRTTHQNSSSRLPGHQAVGIAAVKGLSNAQIEPSCAVANNDPGQSTHNYQDSRLSNQEQLPTGAHDNLCHPPLGHPNSFVEATEDLFGYEDSGYGHLLHPAYSINCVAAGLDQMEIQRQLLWPGNDSFGALTSTGTNMTMTPRHLASANAPTSAQDSMASQIQAPFPNNGASETSTSAQPNIPSEQWPQCQGNMP</sequence>
<dbReference type="GO" id="GO:0005634">
    <property type="term" value="C:nucleus"/>
    <property type="evidence" value="ECO:0007669"/>
    <property type="project" value="UniProtKB-SubCell"/>
</dbReference>
<dbReference type="PANTHER" id="PTHR31713:SF84">
    <property type="entry name" value="PROTEIN, PUTATIVE, EXPRESSED-RELATED"/>
    <property type="match status" value="1"/>
</dbReference>
<evidence type="ECO:0000259" key="11">
    <source>
        <dbReference type="Pfam" id="PF20451"/>
    </source>
</evidence>
<feature type="compositionally biased region" description="Polar residues" evidence="9">
    <location>
        <begin position="636"/>
        <end position="662"/>
    </location>
</feature>
<dbReference type="PANTHER" id="PTHR31713">
    <property type="entry name" value="OS02G0177800 PROTEIN"/>
    <property type="match status" value="1"/>
</dbReference>
<dbReference type="Pfam" id="PF07887">
    <property type="entry name" value="Calmodulin_bind"/>
    <property type="match status" value="1"/>
</dbReference>
<dbReference type="InterPro" id="IPR046831">
    <property type="entry name" value="Calmodulin_bind_N"/>
</dbReference>
<dbReference type="AlphaFoldDB" id="A0ABC8W091"/>
<comment type="subcellular location">
    <subcellularLocation>
        <location evidence="1">Nucleus</location>
    </subcellularLocation>
</comment>
<feature type="domain" description="Calmodulin binding protein C-terminal" evidence="12">
    <location>
        <begin position="380"/>
        <end position="439"/>
    </location>
</feature>
<protein>
    <submittedName>
        <fullName evidence="13">Uncharacterized protein</fullName>
    </submittedName>
</protein>
<keyword evidence="14" id="KW-1185">Reference proteome</keyword>
<evidence type="ECO:0000256" key="9">
    <source>
        <dbReference type="SAM" id="MobiDB-lite"/>
    </source>
</evidence>
<dbReference type="InterPro" id="IPR046830">
    <property type="entry name" value="Calmod_bind_M"/>
</dbReference>
<keyword evidence="4" id="KW-0238">DNA-binding</keyword>
<organism evidence="13 14">
    <name type="scientific">Urochloa decumbens</name>
    <dbReference type="NCBI Taxonomy" id="240449"/>
    <lineage>
        <taxon>Eukaryota</taxon>
        <taxon>Viridiplantae</taxon>
        <taxon>Streptophyta</taxon>
        <taxon>Embryophyta</taxon>
        <taxon>Tracheophyta</taxon>
        <taxon>Spermatophyta</taxon>
        <taxon>Magnoliopsida</taxon>
        <taxon>Liliopsida</taxon>
        <taxon>Poales</taxon>
        <taxon>Poaceae</taxon>
        <taxon>PACMAD clade</taxon>
        <taxon>Panicoideae</taxon>
        <taxon>Panicodae</taxon>
        <taxon>Paniceae</taxon>
        <taxon>Melinidinae</taxon>
        <taxon>Urochloa</taxon>
    </lineage>
</organism>
<evidence type="ECO:0000256" key="5">
    <source>
        <dbReference type="ARBA" id="ARBA00023159"/>
    </source>
</evidence>
<comment type="similarity">
    <text evidence="2">Belongs to the plant ACBP60 protein family.</text>
</comment>
<feature type="region of interest" description="Disordered" evidence="9">
    <location>
        <begin position="1"/>
        <end position="52"/>
    </location>
</feature>
<evidence type="ECO:0000256" key="4">
    <source>
        <dbReference type="ARBA" id="ARBA00023125"/>
    </source>
</evidence>
<feature type="domain" description="Calmodulin binding protein central" evidence="11">
    <location>
        <begin position="309"/>
        <end position="373"/>
    </location>
</feature>
<dbReference type="Pfam" id="PF20451">
    <property type="entry name" value="Calmod_bind_M"/>
    <property type="match status" value="1"/>
</dbReference>
<evidence type="ECO:0000256" key="2">
    <source>
        <dbReference type="ARBA" id="ARBA00007214"/>
    </source>
</evidence>
<evidence type="ECO:0000259" key="12">
    <source>
        <dbReference type="Pfam" id="PF20452"/>
    </source>
</evidence>
<evidence type="ECO:0000256" key="1">
    <source>
        <dbReference type="ARBA" id="ARBA00004123"/>
    </source>
</evidence>
<evidence type="ECO:0000256" key="7">
    <source>
        <dbReference type="ARBA" id="ARBA00023242"/>
    </source>
</evidence>
<feature type="coiled-coil region" evidence="8">
    <location>
        <begin position="84"/>
        <end position="111"/>
    </location>
</feature>
<evidence type="ECO:0000313" key="14">
    <source>
        <dbReference type="Proteomes" id="UP001497457"/>
    </source>
</evidence>
<keyword evidence="5" id="KW-0010">Activator</keyword>
<feature type="compositionally biased region" description="Polar residues" evidence="9">
    <location>
        <begin position="616"/>
        <end position="630"/>
    </location>
</feature>
<feature type="region of interest" description="Disordered" evidence="9">
    <location>
        <begin position="613"/>
        <end position="662"/>
    </location>
</feature>
<keyword evidence="8" id="KW-0175">Coiled coil</keyword>
<reference evidence="13" key="1">
    <citation type="submission" date="2024-10" db="EMBL/GenBank/DDBJ databases">
        <authorList>
            <person name="Ryan C."/>
        </authorList>
    </citation>
    <scope>NUCLEOTIDE SEQUENCE [LARGE SCALE GENOMIC DNA]</scope>
</reference>
<dbReference type="Pfam" id="PF20452">
    <property type="entry name" value="Calmod_bind_C"/>
    <property type="match status" value="1"/>
</dbReference>
<dbReference type="GO" id="GO:0003677">
    <property type="term" value="F:DNA binding"/>
    <property type="evidence" value="ECO:0007669"/>
    <property type="project" value="UniProtKB-KW"/>
</dbReference>
<proteinExistence type="inferred from homology"/>
<keyword evidence="7" id="KW-0539">Nucleus</keyword>
<keyword evidence="6" id="KW-0804">Transcription</keyword>
<dbReference type="Proteomes" id="UP001497457">
    <property type="component" value="Chromosome 11b"/>
</dbReference>
<dbReference type="InterPro" id="IPR012416">
    <property type="entry name" value="CBP60"/>
</dbReference>
<name>A0ABC8W091_9POAL</name>
<evidence type="ECO:0000256" key="8">
    <source>
        <dbReference type="SAM" id="Coils"/>
    </source>
</evidence>
<feature type="compositionally biased region" description="Low complexity" evidence="9">
    <location>
        <begin position="10"/>
        <end position="32"/>
    </location>
</feature>
<evidence type="ECO:0000313" key="13">
    <source>
        <dbReference type="EMBL" id="CAL4898751.1"/>
    </source>
</evidence>
<evidence type="ECO:0000256" key="3">
    <source>
        <dbReference type="ARBA" id="ARBA00023015"/>
    </source>
</evidence>
<keyword evidence="3" id="KW-0805">Transcription regulation</keyword>
<evidence type="ECO:0000259" key="10">
    <source>
        <dbReference type="Pfam" id="PF07887"/>
    </source>
</evidence>
<feature type="domain" description="Calmodulin binding protein-like N-terminal" evidence="10">
    <location>
        <begin position="149"/>
        <end position="294"/>
    </location>
</feature>